<keyword evidence="6" id="KW-1185">Reference proteome</keyword>
<accession>A0A016VNA1</accession>
<comment type="similarity">
    <text evidence="1">Belongs to the unc-13 family.</text>
</comment>
<dbReference type="GO" id="GO:0006887">
    <property type="term" value="P:exocytosis"/>
    <property type="evidence" value="ECO:0007669"/>
    <property type="project" value="UniProtKB-KW"/>
</dbReference>
<dbReference type="SUPFAM" id="SSF49562">
    <property type="entry name" value="C2 domain (Calcium/lipid-binding domain, CaLB)"/>
    <property type="match status" value="1"/>
</dbReference>
<dbReference type="EMBL" id="JARK01001343">
    <property type="protein sequence ID" value="EYC28811.1"/>
    <property type="molecule type" value="Genomic_DNA"/>
</dbReference>
<comment type="caution">
    <text evidence="5">The sequence shown here is derived from an EMBL/GenBank/DDBJ whole genome shotgun (WGS) entry which is preliminary data.</text>
</comment>
<dbReference type="OrthoDB" id="7976202at2759"/>
<dbReference type="PROSITE" id="PS50004">
    <property type="entry name" value="C2"/>
    <property type="match status" value="1"/>
</dbReference>
<dbReference type="STRING" id="53326.A0A016VNA1"/>
<feature type="compositionally biased region" description="Low complexity" evidence="3">
    <location>
        <begin position="19"/>
        <end position="28"/>
    </location>
</feature>
<feature type="domain" description="C2" evidence="4">
    <location>
        <begin position="817"/>
        <end position="956"/>
    </location>
</feature>
<dbReference type="InterPro" id="IPR035892">
    <property type="entry name" value="C2_domain_sf"/>
</dbReference>
<protein>
    <recommendedName>
        <fullName evidence="4">C2 domain-containing protein</fullName>
    </recommendedName>
</protein>
<dbReference type="GO" id="GO:0099503">
    <property type="term" value="C:secretory vesicle"/>
    <property type="evidence" value="ECO:0007669"/>
    <property type="project" value="TreeGrafter"/>
</dbReference>
<dbReference type="Proteomes" id="UP000024635">
    <property type="component" value="Unassembled WGS sequence"/>
</dbReference>
<dbReference type="PANTHER" id="PTHR45999:SF4">
    <property type="entry name" value="UNC-13-4A, ISOFORM B"/>
    <property type="match status" value="1"/>
</dbReference>
<dbReference type="InterPro" id="IPR052095">
    <property type="entry name" value="UNC-13_domain"/>
</dbReference>
<evidence type="ECO:0000313" key="6">
    <source>
        <dbReference type="Proteomes" id="UP000024635"/>
    </source>
</evidence>
<reference evidence="6" key="1">
    <citation type="journal article" date="2015" name="Nat. Genet.">
        <title>The genome and transcriptome of the zoonotic hookworm Ancylostoma ceylanicum identify infection-specific gene families.</title>
        <authorList>
            <person name="Schwarz E.M."/>
            <person name="Hu Y."/>
            <person name="Antoshechkin I."/>
            <person name="Miller M.M."/>
            <person name="Sternberg P.W."/>
            <person name="Aroian R.V."/>
        </authorList>
    </citation>
    <scope>NUCLEOTIDE SEQUENCE</scope>
    <source>
        <strain evidence="6">HY135</strain>
    </source>
</reference>
<evidence type="ECO:0000259" key="4">
    <source>
        <dbReference type="PROSITE" id="PS50004"/>
    </source>
</evidence>
<dbReference type="AlphaFoldDB" id="A0A016VNA1"/>
<keyword evidence="2" id="KW-0268">Exocytosis</keyword>
<dbReference type="SMART" id="SM00239">
    <property type="entry name" value="C2"/>
    <property type="match status" value="1"/>
</dbReference>
<organism evidence="5 6">
    <name type="scientific">Ancylostoma ceylanicum</name>
    <dbReference type="NCBI Taxonomy" id="53326"/>
    <lineage>
        <taxon>Eukaryota</taxon>
        <taxon>Metazoa</taxon>
        <taxon>Ecdysozoa</taxon>
        <taxon>Nematoda</taxon>
        <taxon>Chromadorea</taxon>
        <taxon>Rhabditida</taxon>
        <taxon>Rhabditina</taxon>
        <taxon>Rhabditomorpha</taxon>
        <taxon>Strongyloidea</taxon>
        <taxon>Ancylostomatidae</taxon>
        <taxon>Ancylostomatinae</taxon>
        <taxon>Ancylostoma</taxon>
    </lineage>
</organism>
<evidence type="ECO:0000256" key="1">
    <source>
        <dbReference type="ARBA" id="ARBA00005823"/>
    </source>
</evidence>
<dbReference type="Pfam" id="PF00168">
    <property type="entry name" value="C2"/>
    <property type="match status" value="1"/>
</dbReference>
<evidence type="ECO:0000256" key="2">
    <source>
        <dbReference type="ARBA" id="ARBA00022483"/>
    </source>
</evidence>
<gene>
    <name evidence="5" type="primary">Acey_s0007.g3444</name>
    <name evidence="5" type="synonym">Acey-aex-1</name>
    <name evidence="5" type="ORF">Y032_0007g3444</name>
</gene>
<evidence type="ECO:0000256" key="3">
    <source>
        <dbReference type="SAM" id="MobiDB-lite"/>
    </source>
</evidence>
<dbReference type="InterPro" id="IPR000008">
    <property type="entry name" value="C2_dom"/>
</dbReference>
<dbReference type="PANTHER" id="PTHR45999">
    <property type="entry name" value="UNC-13-4A, ISOFORM B"/>
    <property type="match status" value="1"/>
</dbReference>
<dbReference type="Gene3D" id="2.60.40.150">
    <property type="entry name" value="C2 domain"/>
    <property type="match status" value="1"/>
</dbReference>
<evidence type="ECO:0000313" key="5">
    <source>
        <dbReference type="EMBL" id="EYC28811.1"/>
    </source>
</evidence>
<feature type="region of interest" description="Disordered" evidence="3">
    <location>
        <begin position="18"/>
        <end position="38"/>
    </location>
</feature>
<name>A0A016VNA1_9BILA</name>
<proteinExistence type="inferred from homology"/>
<sequence length="1035" mass="118888">MRAFLSVYKEPPRPPDMFSEISSISSSGPSPPPSSTAATCRLADAAAPPLTRHSPVLPPIVAYSVDPLNPAKYDQLLTKCLHMLRYQLEVIAHLPSTETMVLYIFNEEACKQYAANTEETYTFDVGHDTNYKLKFAVARFNGESRKTIVRSGSLLKRIMQLDRKEDESIQISQLPINSPVKKSISLKGRQYTVELKLLKNIDHDSMPHLDFDDLLELTRSLHEHDAEAANGNYSGELSDRSFALLHRSAHFSNIPPEVLKIATLSVFLVWDNSRANLDTTAITQLVKQLKSQQNVIKSEILDTALAHLAECVIAELHEVLQEFTQQSLFPPDGHQILKSMNTALKTVVDICVLSVWDLSTSNDPSPVLTGELVRMVKESAERWMEEVSRPNTEDEKDRCLTIQSMWEMLQRNFPTYNLFFHQFNINYAEIVLETIDEKLESFSHDYLSESLAQLDSRQGDQLEMFTKYSMRFYDTLHSLADFGKKNRVKTLRLYDFEAWFAQVTVFWTYSWREISLKMVARTISLNTDGDATKYEHRRPLPGGLYSFLCIQKGLSDDYSMLAFQRPEHMVMGSISLVHIYSENIYAYAKKLHTDALSTDSGTESRIVRAVNGIEQALLFISERWRRFVDFDRITAVLTEEEVAAIQNSCMNVLDASRKRCEQIMYALLRIHSRFKRDDVIKIAKNITVDHHEHSKTLAAYMREISPAERIHAILDSVDRLACDVRGELLHRCSQISLGILHKMLETEILRYLKRHHNPEYYSDIYVTLKAIHAILEIPAETSELTSLLHLYSFTTDELILSYYAKVAENVHVNLNDHGPHINIQVGYVPTTGENALIILNVVSLDNVPQLNSLCDRIDPFVRIELLPPTLYPPQCFPLHKTKTLANCEESTWNQDFQFLIPQQLFYTYGSSLCISVLDHDRLCNQLIGRTFLATNQLPRLESLSIRKLPKPQSLPLQQPDDGHQQPYYKVTELKKFYKMLKERSAYDKTARAFIRREKAAKKMYLKSMLYQQWGNEKMKHWLRSTDGFGMRSTNA</sequence>